<organism evidence="1 2">
    <name type="scientific">Didymella pomorum</name>
    <dbReference type="NCBI Taxonomy" id="749634"/>
    <lineage>
        <taxon>Eukaryota</taxon>
        <taxon>Fungi</taxon>
        <taxon>Dikarya</taxon>
        <taxon>Ascomycota</taxon>
        <taxon>Pezizomycotina</taxon>
        <taxon>Dothideomycetes</taxon>
        <taxon>Pleosporomycetidae</taxon>
        <taxon>Pleosporales</taxon>
        <taxon>Pleosporineae</taxon>
        <taxon>Didymellaceae</taxon>
        <taxon>Didymella</taxon>
    </lineage>
</organism>
<protein>
    <recommendedName>
        <fullName evidence="3">ER-bound oxygenase mpaB/mpaB'/Rubber oxygenase catalytic domain-containing protein</fullName>
    </recommendedName>
</protein>
<dbReference type="AlphaFoldDB" id="A0A9W8ZAV7"/>
<dbReference type="OrthoDB" id="2821871at2759"/>
<reference evidence="1" key="1">
    <citation type="submission" date="2022-10" db="EMBL/GenBank/DDBJ databases">
        <title>Tapping the CABI collections for fungal endophytes: first genome assemblies for Collariella, Neodidymelliopsis, Ascochyta clinopodiicola, Didymella pomorum, Didymosphaeria variabile, Neocosmospora piperis and Neocucurbitaria cava.</title>
        <authorList>
            <person name="Hill R."/>
        </authorList>
    </citation>
    <scope>NUCLEOTIDE SEQUENCE</scope>
    <source>
        <strain evidence="1">IMI 355091</strain>
    </source>
</reference>
<name>A0A9W8ZAV7_9PLEO</name>
<comment type="caution">
    <text evidence="1">The sequence shown here is derived from an EMBL/GenBank/DDBJ whole genome shotgun (WGS) entry which is preliminary data.</text>
</comment>
<sequence>MEQNSSFRLLAADKPYKWIRQEIEQSDPYTDYEKIFRLSMEYAGDSAFMNNMMYALTFSNFIPNEWGSEAVWRHDGGRVLHSPTDRMYETLLHNSTWWFYGPRHPKTLESIAIINKRHQYRAKPYPGAFAHPIDYTYVLCFSAALNHRIRLRLGLSGFSSKQRVAAHLCLKEFTHLFLVEQPGQPEKEWVPQSSVATFPEDFDGIIAFCENVEDNHMEVTDAGHMVAEALFDHFAYSHFPPFLRHLGRAIPIALSLPQLLAAHRIKPVNPILARIIIFVVGTFIWLMETFMPDPKIAARELMEQRIRASKVKDREVRRAMDKGFPAVFEQNHQGAAALCPFRVNEKSA</sequence>
<proteinExistence type="predicted"/>
<evidence type="ECO:0000313" key="2">
    <source>
        <dbReference type="Proteomes" id="UP001140510"/>
    </source>
</evidence>
<dbReference type="Proteomes" id="UP001140510">
    <property type="component" value="Unassembled WGS sequence"/>
</dbReference>
<evidence type="ECO:0008006" key="3">
    <source>
        <dbReference type="Google" id="ProtNLM"/>
    </source>
</evidence>
<dbReference type="EMBL" id="JAPEVA010000069">
    <property type="protein sequence ID" value="KAJ4401801.1"/>
    <property type="molecule type" value="Genomic_DNA"/>
</dbReference>
<evidence type="ECO:0000313" key="1">
    <source>
        <dbReference type="EMBL" id="KAJ4401801.1"/>
    </source>
</evidence>
<gene>
    <name evidence="1" type="ORF">N0V91_007700</name>
</gene>
<accession>A0A9W8ZAV7</accession>
<keyword evidence="2" id="KW-1185">Reference proteome</keyword>